<protein>
    <submittedName>
        <fullName evidence="2">Uncharacterized protein</fullName>
    </submittedName>
</protein>
<proteinExistence type="predicted"/>
<evidence type="ECO:0000256" key="1">
    <source>
        <dbReference type="SAM" id="MobiDB-lite"/>
    </source>
</evidence>
<name>A0A0S4KHV9_BODSA</name>
<feature type="compositionally biased region" description="Basic and acidic residues" evidence="1">
    <location>
        <begin position="159"/>
        <end position="171"/>
    </location>
</feature>
<feature type="compositionally biased region" description="Polar residues" evidence="1">
    <location>
        <begin position="133"/>
        <end position="148"/>
    </location>
</feature>
<sequence>MQQVGAAKAVEDINRIAPRLFDCLQSVRSLVNVTLKDFTTAPTRELSQRLLNIETLLIHTAWVLDASCSIVHDLLHLLPPAGQSGRNDSEASTTTESNIEEVAHVIDTLLQHTTGMILRLHARIGNQPGAADETSQATNDTDGQPPSDQNRKPGRRRRGPDASERPKRIETSEPDATNGSHKVAVSESWLVGVVDILALGLSAGRRRASLIQRTPSENVPFPSAMRQGMEELSLCVRNVKCELRVAKMVLRMLLTASSGGAASLSKSNDSTLLLIQRDHPFLVQRLQCVLAEGEKSTQQLVHRALWVASQPNTSDAKVMSIALRTVSEAAHPKGAYHVAETEQREAFTSQALLAFVGAALHGLRPQGLDRGELIMLPKGDLSNLLTIASSLTNTMLSPQWYHHDRVLKFVAITAPILSLEVTRVSLPGNVEGPSRVAAGTTAVSTQSSSLLAATAARRIVDHLLARGGPLAAERNNDKPRWHDALRVVEMIVPQVRESIAADLQQKDEHGRLIAIALRNNNSNPLSKNASRRLRRALDERLRIDILEDLERLRRNHQWKEAISIYRDYGIQMIRSGGASAFAFAAARHPPFAEEIVSQLEAYGGTCSSVGTAALAASVRIWKERDSSSDMNDVSSAVKSLASSQDVAAPSHLDRETTDAIFKHRAKLCASMALAVLQRPIQGDLLPKVTSSVMELLESDEVTAVTFLQQHGVMDEAALRDARDALDRSLDLGFSVKDPYHQFRRLFPGCQPSKASFMTIADRLLQEFLLDDHAVSSFLSASCQLLQNADYQWCQPIPFVASTRLKSPNALTAVNLLVDAASWNWSCDVLRLVEKCLLTAPSNAVANGYGVITIMWCHLLANEREFPRSQLVQMLPSVFRVLSAVKARCLAPHALVVNPLEGYHNKWRCVAEIIPHYAALVVSDLVKQRLRPLWHEMIPTTVTLSSGIMKQCDHHTVWMYLRRTWLDLFLPLKTELQEYHSTLLHHMDGCWESTRTTLASTVPQQLDEDMIQNIRDEHVVHLDVWAACFLRRLNATASFKTMNFQSTFSVCRVQRELATQLRQVVRRLETTIRAHMPNDFSVWYLALLVQTWLPLVLHCASEMWFQCIRWEARCGGANVVDPTTCRLLSRSELLDVLKDISDTRWDLTNMMKEIALTTKLVATHAALHLRAHPNTVDGLHSEAIRNAMCAAHEVSLRLLAMSIRYVRNPQQLDVTRRAVESVAFSTQAFAPNESMHHRAKEVHHANNGNDASLLLATSVCHLLFSSTPTQQVEGNMTHQDAERAALQKLHRVLTTCNSHMKSARGTRDMPLTAALMERQAIHVIEAFAIYLHTLGEEVSSAGAEAVVDSVSRFLSVVGDAGISVSPAGDDGDDAKRVAARWLLYRFTGLGVFTASSHHNEPTSISCSALSKHLSSMVACEDAVRSSFSIASLQAAVGKIGLGTFLVSPICLPTDAVGSISDILMANVVNEQWKYDRVTTPGGDDPVISLLTTLSRGDLVHRWDLAAGLNFGWCGVAPAITAAQIPCHKSSVPRCVAASRGECTDTLHWMAQCCSHAIVAWCGTTAHARCRASDCTITVRRSTTTGGVRATRATRGSSCYIWP</sequence>
<reference evidence="3" key="1">
    <citation type="submission" date="2015-09" db="EMBL/GenBank/DDBJ databases">
        <authorList>
            <consortium name="Pathogen Informatics"/>
        </authorList>
    </citation>
    <scope>NUCLEOTIDE SEQUENCE [LARGE SCALE GENOMIC DNA]</scope>
    <source>
        <strain evidence="3">Lake Konstanz</strain>
    </source>
</reference>
<evidence type="ECO:0000313" key="3">
    <source>
        <dbReference type="Proteomes" id="UP000051952"/>
    </source>
</evidence>
<gene>
    <name evidence="2" type="ORF">BSAL_69275</name>
</gene>
<keyword evidence="3" id="KW-1185">Reference proteome</keyword>
<feature type="region of interest" description="Disordered" evidence="1">
    <location>
        <begin position="127"/>
        <end position="180"/>
    </location>
</feature>
<dbReference type="Proteomes" id="UP000051952">
    <property type="component" value="Unassembled WGS sequence"/>
</dbReference>
<accession>A0A0S4KHV9</accession>
<dbReference type="EMBL" id="CYKH01000486">
    <property type="protein sequence ID" value="CUI14104.1"/>
    <property type="molecule type" value="Genomic_DNA"/>
</dbReference>
<organism evidence="2 3">
    <name type="scientific">Bodo saltans</name>
    <name type="common">Flagellated protozoan</name>
    <dbReference type="NCBI Taxonomy" id="75058"/>
    <lineage>
        <taxon>Eukaryota</taxon>
        <taxon>Discoba</taxon>
        <taxon>Euglenozoa</taxon>
        <taxon>Kinetoplastea</taxon>
        <taxon>Metakinetoplastina</taxon>
        <taxon>Eubodonida</taxon>
        <taxon>Bodonidae</taxon>
        <taxon>Bodo</taxon>
    </lineage>
</organism>
<dbReference type="VEuPathDB" id="TriTrypDB:BSAL_69275"/>
<evidence type="ECO:0000313" key="2">
    <source>
        <dbReference type="EMBL" id="CUI14104.1"/>
    </source>
</evidence>